<dbReference type="Pfam" id="PF13115">
    <property type="entry name" value="YtkA"/>
    <property type="match status" value="1"/>
</dbReference>
<feature type="domain" description="YtkA-like" evidence="1">
    <location>
        <begin position="20"/>
        <end position="103"/>
    </location>
</feature>
<name>A0A553SUI2_NIACI</name>
<proteinExistence type="predicted"/>
<gene>
    <name evidence="2" type="ORF">CEQ21_00080</name>
</gene>
<comment type="caution">
    <text evidence="2">The sequence shown here is derived from an EMBL/GenBank/DDBJ whole genome shotgun (WGS) entry which is preliminary data.</text>
</comment>
<dbReference type="AlphaFoldDB" id="A0A553SUI2"/>
<dbReference type="InterPro" id="IPR032693">
    <property type="entry name" value="YtkA-like_dom"/>
</dbReference>
<reference evidence="3" key="1">
    <citation type="submission" date="2018-10" db="EMBL/GenBank/DDBJ databases">
        <title>FDA dAtabase for Regulatory Grade micrObial Sequences (FDA-ARGOS): Supporting development and validation of Infectious Disease Dx tests.</title>
        <authorList>
            <person name="Minogue T."/>
            <person name="Wolcott M."/>
            <person name="Wasieloski L."/>
            <person name="Aguilar W."/>
            <person name="Moore D."/>
            <person name="Tallon L."/>
            <person name="Sadzewicz L."/>
            <person name="Sengamalay N."/>
            <person name="Ott S."/>
            <person name="Godinez A."/>
            <person name="Nagaraj S."/>
            <person name="Vavikolanu K."/>
            <person name="Vyas G."/>
            <person name="Nadendla S."/>
            <person name="George J."/>
            <person name="Sichtig H."/>
        </authorList>
    </citation>
    <scope>NUCLEOTIDE SEQUENCE [LARGE SCALE GENOMIC DNA]</scope>
    <source>
        <strain evidence="3">FDAARGOS_343</strain>
    </source>
</reference>
<organism evidence="2 3">
    <name type="scientific">Niallia circulans</name>
    <name type="common">Bacillus circulans</name>
    <dbReference type="NCBI Taxonomy" id="1397"/>
    <lineage>
        <taxon>Bacteria</taxon>
        <taxon>Bacillati</taxon>
        <taxon>Bacillota</taxon>
        <taxon>Bacilli</taxon>
        <taxon>Bacillales</taxon>
        <taxon>Bacillaceae</taxon>
        <taxon>Niallia</taxon>
    </lineage>
</organism>
<protein>
    <recommendedName>
        <fullName evidence="1">YtkA-like domain-containing protein</fullName>
    </recommendedName>
</protein>
<evidence type="ECO:0000313" key="3">
    <source>
        <dbReference type="Proteomes" id="UP000319837"/>
    </source>
</evidence>
<evidence type="ECO:0000313" key="2">
    <source>
        <dbReference type="EMBL" id="TRZ40651.1"/>
    </source>
</evidence>
<dbReference type="Proteomes" id="UP000319837">
    <property type="component" value="Unassembled WGS sequence"/>
</dbReference>
<dbReference type="EMBL" id="RIBP01000001">
    <property type="protein sequence ID" value="TRZ40651.1"/>
    <property type="molecule type" value="Genomic_DNA"/>
</dbReference>
<evidence type="ECO:0000259" key="1">
    <source>
        <dbReference type="Pfam" id="PF13115"/>
    </source>
</evidence>
<sequence length="145" mass="16393">MCLLLSACSLLKQDAASLYKKETPLEAVLELPASLKANAVTEITVTLLQNGEKVNNADYVHFEVWKQDGSTEKMMEEADKQGNGVYSIKKTLSSDGLYYVKVHASYHDSIIMPQKQFIVGELSEDDLNYLQKNLPQQEEDHEHHH</sequence>
<accession>A0A553SUI2</accession>